<sequence length="344" mass="40275">MEPSTLSVILERASPNFSEEDDEDLYLLRKRLNHHFRTPFELECQEEVTFYNNTQTVIEGIYYPLEESKKHLRIFDSNGASLEFYSNFYNDRTYEPYRGDRGIFIAFPENRHLAPQEVRTIRLEYLIVIPDYRGSDNFYRFIFNLDDSPRTYISFENPSSFYFDAHLFIHGVSGKDKNGEIFSPENLKEFNHISIEKNNHSIYFHSGMLIEGCKLIFIFKHRLSYNQIGWYTIGAIFGVSAIIALSYVLYAYPQLSLTVVLPVAAVVNTYLLITKGWLFQTGMDKIMRSIRLTEKHDLNIDLLYGAIIIVLIGLIMYAIYTGCYLYDEPIQTYRFILNEIEILS</sequence>
<evidence type="ECO:0008006" key="4">
    <source>
        <dbReference type="Google" id="ProtNLM"/>
    </source>
</evidence>
<dbReference type="Proteomes" id="UP000069850">
    <property type="component" value="Chromosome 1"/>
</dbReference>
<keyword evidence="1" id="KW-0812">Transmembrane</keyword>
<protein>
    <recommendedName>
        <fullName evidence="4">DUF2207 domain-containing protein</fullName>
    </recommendedName>
</protein>
<keyword evidence="1" id="KW-0472">Membrane</keyword>
<accession>A0A0X3BP61</accession>
<dbReference type="KEGG" id="mema:MMAB1_2121"/>
<proteinExistence type="predicted"/>
<dbReference type="RefSeq" id="WP_157203681.1">
    <property type="nucleotide sequence ID" value="NZ_LT158599.1"/>
</dbReference>
<name>A0A0X3BP61_9EURY</name>
<dbReference type="GeneID" id="27137836"/>
<feature type="transmembrane region" description="Helical" evidence="1">
    <location>
        <begin position="300"/>
        <end position="320"/>
    </location>
</feature>
<dbReference type="AlphaFoldDB" id="A0A0X3BP61"/>
<evidence type="ECO:0000256" key="1">
    <source>
        <dbReference type="SAM" id="Phobius"/>
    </source>
</evidence>
<evidence type="ECO:0000313" key="2">
    <source>
        <dbReference type="EMBL" id="CVK33334.1"/>
    </source>
</evidence>
<evidence type="ECO:0000313" key="3">
    <source>
        <dbReference type="Proteomes" id="UP000069850"/>
    </source>
</evidence>
<organism evidence="2 3">
    <name type="scientific">Methanoculleus bourgensis</name>
    <dbReference type="NCBI Taxonomy" id="83986"/>
    <lineage>
        <taxon>Archaea</taxon>
        <taxon>Methanobacteriati</taxon>
        <taxon>Methanobacteriota</taxon>
        <taxon>Stenosarchaea group</taxon>
        <taxon>Methanomicrobia</taxon>
        <taxon>Methanomicrobiales</taxon>
        <taxon>Methanomicrobiaceae</taxon>
        <taxon>Methanoculleus</taxon>
    </lineage>
</organism>
<keyword evidence="1" id="KW-1133">Transmembrane helix</keyword>
<reference evidence="2 3" key="1">
    <citation type="submission" date="2016-01" db="EMBL/GenBank/DDBJ databases">
        <authorList>
            <person name="Manzoor S."/>
        </authorList>
    </citation>
    <scope>NUCLEOTIDE SEQUENCE [LARGE SCALE GENOMIC DNA]</scope>
    <source>
        <strain evidence="2">Methanoculleus sp MAB1</strain>
    </source>
</reference>
<gene>
    <name evidence="2" type="ORF">MMAB1_2121</name>
</gene>
<feature type="transmembrane region" description="Helical" evidence="1">
    <location>
        <begin position="228"/>
        <end position="249"/>
    </location>
</feature>
<feature type="transmembrane region" description="Helical" evidence="1">
    <location>
        <begin position="255"/>
        <end position="279"/>
    </location>
</feature>
<dbReference type="EMBL" id="LT158599">
    <property type="protein sequence ID" value="CVK33334.1"/>
    <property type="molecule type" value="Genomic_DNA"/>
</dbReference>